<dbReference type="CDD" id="cd12148">
    <property type="entry name" value="fungal_TF_MHR"/>
    <property type="match status" value="1"/>
</dbReference>
<evidence type="ECO:0000259" key="7">
    <source>
        <dbReference type="PROSITE" id="PS50048"/>
    </source>
</evidence>
<keyword evidence="9" id="KW-1185">Reference proteome</keyword>
<keyword evidence="4" id="KW-0238">DNA-binding</keyword>
<dbReference type="InterPro" id="IPR036864">
    <property type="entry name" value="Zn2-C6_fun-type_DNA-bd_sf"/>
</dbReference>
<evidence type="ECO:0000256" key="6">
    <source>
        <dbReference type="ARBA" id="ARBA00023242"/>
    </source>
</evidence>
<gene>
    <name evidence="8" type="ORF">BDV26DRAFT_254837</name>
</gene>
<evidence type="ECO:0000256" key="5">
    <source>
        <dbReference type="ARBA" id="ARBA00023163"/>
    </source>
</evidence>
<dbReference type="CDD" id="cd00067">
    <property type="entry name" value="GAL4"/>
    <property type="match status" value="1"/>
</dbReference>
<dbReference type="SUPFAM" id="SSF57701">
    <property type="entry name" value="Zn2/Cys6 DNA-binding domain"/>
    <property type="match status" value="1"/>
</dbReference>
<keyword evidence="6" id="KW-0539">Nucleus</keyword>
<keyword evidence="2" id="KW-0479">Metal-binding</keyword>
<dbReference type="PANTHER" id="PTHR46910:SF3">
    <property type="entry name" value="HALOTOLERANCE PROTEIN 9-RELATED"/>
    <property type="match status" value="1"/>
</dbReference>
<name>A0A5N7BJG2_9EURO</name>
<dbReference type="PROSITE" id="PS50048">
    <property type="entry name" value="ZN2_CY6_FUNGAL_2"/>
    <property type="match status" value="1"/>
</dbReference>
<dbReference type="InterPro" id="IPR001138">
    <property type="entry name" value="Zn2Cys6_DnaBD"/>
</dbReference>
<dbReference type="GO" id="GO:0000981">
    <property type="term" value="F:DNA-binding transcription factor activity, RNA polymerase II-specific"/>
    <property type="evidence" value="ECO:0007669"/>
    <property type="project" value="InterPro"/>
</dbReference>
<dbReference type="EMBL" id="ML736167">
    <property type="protein sequence ID" value="KAE8381905.1"/>
    <property type="molecule type" value="Genomic_DNA"/>
</dbReference>
<dbReference type="OrthoDB" id="2740448at2759"/>
<sequence>MNAGHALQKTSCGRCQSRKVRCNRVAPRCGNCEAAGAECIYSPRKSRSKKQENETSHKDLILDILHRIKRLEEHVGLENGSETEDNGDDPMSIPVVDSGAAQATCLDEDPAQLVPSVIRDIVSCIEDESNRSMLLSTVFCELRKVDTRFLENDWFIRAMTSAISEVEQIQTTQSIEPHGEPIIPKELAKKIIENHYGCHQFEGFKFPLEKSFLVLIPDLIEIPHVQLDYTSQIIYYSVLLRGIVLDPEPYPGRGSIIRHLYLKCVALSDEWIENIQDTPVDLLAASFMMSTALEGCNVDLAWKAFRHACRISKALGYFSVDEKPSQGDNQLSTPCGAPLHEDEVERNRKRFGFWHTLRTDCLFRMSFGKPNLIPAGSWKVNFPDLTINGVDDESSRFIQIHFLISMRLTLIVMRYLDWIDGGPDPDPVSHDAIIDIYIDEVQSILSSWDTGGLLQTALSHFDIWLCVDVLFSSYKMLIVLYQSKKCDKGHTLPYQAVDLARKSVKLFQSLLGSSSHAFWGISLILTHQFIPFFVLCLDLIGNPGHEKSEEDLVSVTWVCDYAKMVADGRVELEPVIIIMNAMVAACQPVKMGHLAQLVTTGV</sequence>
<reference evidence="8 9" key="1">
    <citation type="submission" date="2019-04" db="EMBL/GenBank/DDBJ databases">
        <title>Friends and foes A comparative genomics studyof 23 Aspergillus species from section Flavi.</title>
        <authorList>
            <consortium name="DOE Joint Genome Institute"/>
            <person name="Kjaerbolling I."/>
            <person name="Vesth T."/>
            <person name="Frisvad J.C."/>
            <person name="Nybo J.L."/>
            <person name="Theobald S."/>
            <person name="Kildgaard S."/>
            <person name="Isbrandt T."/>
            <person name="Kuo A."/>
            <person name="Sato A."/>
            <person name="Lyhne E.K."/>
            <person name="Kogle M.E."/>
            <person name="Wiebenga A."/>
            <person name="Kun R.S."/>
            <person name="Lubbers R.J."/>
            <person name="Makela M.R."/>
            <person name="Barry K."/>
            <person name="Chovatia M."/>
            <person name="Clum A."/>
            <person name="Daum C."/>
            <person name="Haridas S."/>
            <person name="He G."/>
            <person name="LaButti K."/>
            <person name="Lipzen A."/>
            <person name="Mondo S."/>
            <person name="Riley R."/>
            <person name="Salamov A."/>
            <person name="Simmons B.A."/>
            <person name="Magnuson J.K."/>
            <person name="Henrissat B."/>
            <person name="Mortensen U.H."/>
            <person name="Larsen T.O."/>
            <person name="Devries R.P."/>
            <person name="Grigoriev I.V."/>
            <person name="Machida M."/>
            <person name="Baker S.E."/>
            <person name="Andersen M.R."/>
        </authorList>
    </citation>
    <scope>NUCLEOTIDE SEQUENCE [LARGE SCALE GENOMIC DNA]</scope>
    <source>
        <strain evidence="8 9">IBT 29228</strain>
    </source>
</reference>
<evidence type="ECO:0000256" key="1">
    <source>
        <dbReference type="ARBA" id="ARBA00004123"/>
    </source>
</evidence>
<evidence type="ECO:0000256" key="4">
    <source>
        <dbReference type="ARBA" id="ARBA00023125"/>
    </source>
</evidence>
<comment type="subcellular location">
    <subcellularLocation>
        <location evidence="1">Nucleus</location>
    </subcellularLocation>
</comment>
<evidence type="ECO:0000313" key="8">
    <source>
        <dbReference type="EMBL" id="KAE8381905.1"/>
    </source>
</evidence>
<feature type="domain" description="Zn(2)-C6 fungal-type" evidence="7">
    <location>
        <begin position="11"/>
        <end position="41"/>
    </location>
</feature>
<dbReference type="AlphaFoldDB" id="A0A5N7BJG2"/>
<dbReference type="PANTHER" id="PTHR46910">
    <property type="entry name" value="TRANSCRIPTION FACTOR PDR1"/>
    <property type="match status" value="1"/>
</dbReference>
<dbReference type="GO" id="GO:0008270">
    <property type="term" value="F:zinc ion binding"/>
    <property type="evidence" value="ECO:0007669"/>
    <property type="project" value="InterPro"/>
</dbReference>
<dbReference type="GO" id="GO:0009893">
    <property type="term" value="P:positive regulation of metabolic process"/>
    <property type="evidence" value="ECO:0007669"/>
    <property type="project" value="UniProtKB-ARBA"/>
</dbReference>
<dbReference type="InterPro" id="IPR050987">
    <property type="entry name" value="AtrR-like"/>
</dbReference>
<keyword evidence="5" id="KW-0804">Transcription</keyword>
<evidence type="ECO:0000313" key="9">
    <source>
        <dbReference type="Proteomes" id="UP000326198"/>
    </source>
</evidence>
<dbReference type="SMART" id="SM00066">
    <property type="entry name" value="GAL4"/>
    <property type="match status" value="1"/>
</dbReference>
<dbReference type="Pfam" id="PF00172">
    <property type="entry name" value="Zn_clus"/>
    <property type="match status" value="1"/>
</dbReference>
<keyword evidence="3" id="KW-0805">Transcription regulation</keyword>
<proteinExistence type="predicted"/>
<accession>A0A5N7BJG2</accession>
<protein>
    <recommendedName>
        <fullName evidence="7">Zn(2)-C6 fungal-type domain-containing protein</fullName>
    </recommendedName>
</protein>
<dbReference type="Gene3D" id="4.10.240.10">
    <property type="entry name" value="Zn(2)-C6 fungal-type DNA-binding domain"/>
    <property type="match status" value="1"/>
</dbReference>
<dbReference type="Proteomes" id="UP000326198">
    <property type="component" value="Unassembled WGS sequence"/>
</dbReference>
<organism evidence="8 9">
    <name type="scientific">Aspergillus bertholletiae</name>
    <dbReference type="NCBI Taxonomy" id="1226010"/>
    <lineage>
        <taxon>Eukaryota</taxon>
        <taxon>Fungi</taxon>
        <taxon>Dikarya</taxon>
        <taxon>Ascomycota</taxon>
        <taxon>Pezizomycotina</taxon>
        <taxon>Eurotiomycetes</taxon>
        <taxon>Eurotiomycetidae</taxon>
        <taxon>Eurotiales</taxon>
        <taxon>Aspergillaceae</taxon>
        <taxon>Aspergillus</taxon>
        <taxon>Aspergillus subgen. Circumdati</taxon>
    </lineage>
</organism>
<dbReference type="GO" id="GO:0003677">
    <property type="term" value="F:DNA binding"/>
    <property type="evidence" value="ECO:0007669"/>
    <property type="project" value="UniProtKB-KW"/>
</dbReference>
<dbReference type="GO" id="GO:0005634">
    <property type="term" value="C:nucleus"/>
    <property type="evidence" value="ECO:0007669"/>
    <property type="project" value="UniProtKB-SubCell"/>
</dbReference>
<evidence type="ECO:0000256" key="3">
    <source>
        <dbReference type="ARBA" id="ARBA00023015"/>
    </source>
</evidence>
<evidence type="ECO:0000256" key="2">
    <source>
        <dbReference type="ARBA" id="ARBA00022723"/>
    </source>
</evidence>